<keyword evidence="4 6" id="KW-0663">Pyridoxal phosphate</keyword>
<keyword evidence="10" id="KW-1185">Reference proteome</keyword>
<evidence type="ECO:0000256" key="5">
    <source>
        <dbReference type="ARBA" id="ARBA00047715"/>
    </source>
</evidence>
<evidence type="ECO:0000313" key="10">
    <source>
        <dbReference type="Proteomes" id="UP000437736"/>
    </source>
</evidence>
<sequence>MTGPDDERAGELTSPPPKPVDDVFAKVEDARVEQWHLAESLGLLPFFRELRGEVGPRMIFEGKPVVMLGSNNYLGLTADPRVRQAAVDAVSRYGTGLTGSRLLNGTLPLHRQLEEELADWVGLEAALVFTTGYAANLGLMVSLLGEGDAAFVDSAAHASLVDGGRFSDGTLRAFRHNRPNSLRRGLRAWREQPDAGGLLVAVDGVYSMEGDLAPLADIAAACSEFGARLLVDEAHALGVVGPDGSGSAREAGIRPDLVMGTFSKSLASCGGFIAGPRPVIDFLKVTCRPLLFTASGVPASLAAALEASRLARSESWRQEAVVANARRLRRGLRELGYDAGGDDRSAIVPVVVGDDWKAGTLWRALLEQGVYTNCAVAPAVSKALLRTSVMATHTERDIDDALAGFEAAASAR</sequence>
<evidence type="ECO:0000256" key="1">
    <source>
        <dbReference type="ARBA" id="ARBA00001933"/>
    </source>
</evidence>
<gene>
    <name evidence="9" type="ORF">GHK86_10495</name>
</gene>
<keyword evidence="3" id="KW-0808">Transferase</keyword>
<evidence type="ECO:0000256" key="7">
    <source>
        <dbReference type="SAM" id="MobiDB-lite"/>
    </source>
</evidence>
<dbReference type="PANTHER" id="PTHR13693">
    <property type="entry name" value="CLASS II AMINOTRANSFERASE/8-AMINO-7-OXONONANOATE SYNTHASE"/>
    <property type="match status" value="1"/>
</dbReference>
<evidence type="ECO:0000256" key="3">
    <source>
        <dbReference type="ARBA" id="ARBA00022679"/>
    </source>
</evidence>
<dbReference type="Proteomes" id="UP000437736">
    <property type="component" value="Unassembled WGS sequence"/>
</dbReference>
<proteinExistence type="inferred from homology"/>
<dbReference type="GO" id="GO:0008483">
    <property type="term" value="F:transaminase activity"/>
    <property type="evidence" value="ECO:0007669"/>
    <property type="project" value="UniProtKB-KW"/>
</dbReference>
<comment type="similarity">
    <text evidence="6">Belongs to the class-II pyridoxal-phosphate-dependent aminotransferase family.</text>
</comment>
<dbReference type="PANTHER" id="PTHR13693:SF3">
    <property type="entry name" value="LD36009P"/>
    <property type="match status" value="1"/>
</dbReference>
<protein>
    <recommendedName>
        <fullName evidence="2">8-amino-7-oxononanoate synthase</fullName>
        <ecNumber evidence="2">2.3.1.47</ecNumber>
    </recommendedName>
</protein>
<dbReference type="InterPro" id="IPR015422">
    <property type="entry name" value="PyrdxlP-dep_Trfase_small"/>
</dbReference>
<dbReference type="PROSITE" id="PS00599">
    <property type="entry name" value="AA_TRANSFER_CLASS_2"/>
    <property type="match status" value="1"/>
</dbReference>
<accession>A0ABW9QUX3</accession>
<dbReference type="EMBL" id="WJHE01000501">
    <property type="protein sequence ID" value="MST33146.1"/>
    <property type="molecule type" value="Genomic_DNA"/>
</dbReference>
<name>A0ABW9QUX3_9ACTN</name>
<comment type="catalytic activity">
    <reaction evidence="5">
        <text>6-carboxyhexanoyl-[ACP] + L-alanine + H(+) = (8S)-8-amino-7-oxononanoate + holo-[ACP] + CO2</text>
        <dbReference type="Rhea" id="RHEA:42288"/>
        <dbReference type="Rhea" id="RHEA-COMP:9685"/>
        <dbReference type="Rhea" id="RHEA-COMP:9955"/>
        <dbReference type="ChEBI" id="CHEBI:15378"/>
        <dbReference type="ChEBI" id="CHEBI:16526"/>
        <dbReference type="ChEBI" id="CHEBI:57972"/>
        <dbReference type="ChEBI" id="CHEBI:64479"/>
        <dbReference type="ChEBI" id="CHEBI:78846"/>
        <dbReference type="ChEBI" id="CHEBI:149468"/>
        <dbReference type="EC" id="2.3.1.47"/>
    </reaction>
</comment>
<dbReference type="Pfam" id="PF00155">
    <property type="entry name" value="Aminotran_1_2"/>
    <property type="match status" value="1"/>
</dbReference>
<reference evidence="9 10" key="1">
    <citation type="submission" date="2019-11" db="EMBL/GenBank/DDBJ databases">
        <title>Acidiferrimicrobium australis gen. nov., sp. nov., an acidophilic and obligately heterotrophic, member of the Actinobacteria that catalyses dissimilatory oxido- reduction of iron isolated from metal-rich acidic water in Chile.</title>
        <authorList>
            <person name="Gonzalez D."/>
            <person name="Huber K."/>
            <person name="Hedrich S."/>
            <person name="Rojas-Villalobos C."/>
            <person name="Quatrini R."/>
            <person name="Dinamarca M.A."/>
            <person name="Schwarz A."/>
            <person name="Canales C."/>
            <person name="Nancucheo I."/>
        </authorList>
    </citation>
    <scope>NUCLEOTIDE SEQUENCE [LARGE SCALE GENOMIC DNA]</scope>
    <source>
        <strain evidence="9 10">USS-CCA1</strain>
    </source>
</reference>
<dbReference type="InterPro" id="IPR015421">
    <property type="entry name" value="PyrdxlP-dep_Trfase_major"/>
</dbReference>
<comment type="caution">
    <text evidence="9">The sequence shown here is derived from an EMBL/GenBank/DDBJ whole genome shotgun (WGS) entry which is preliminary data.</text>
</comment>
<dbReference type="InterPro" id="IPR004839">
    <property type="entry name" value="Aminotransferase_I/II_large"/>
</dbReference>
<dbReference type="Gene3D" id="3.90.1150.10">
    <property type="entry name" value="Aspartate Aminotransferase, domain 1"/>
    <property type="match status" value="1"/>
</dbReference>
<keyword evidence="9" id="KW-0032">Aminotransferase</keyword>
<feature type="compositionally biased region" description="Basic and acidic residues" evidence="7">
    <location>
        <begin position="1"/>
        <end position="10"/>
    </location>
</feature>
<comment type="cofactor">
    <cofactor evidence="1 6">
        <name>pyridoxal 5'-phosphate</name>
        <dbReference type="ChEBI" id="CHEBI:597326"/>
    </cofactor>
</comment>
<dbReference type="SUPFAM" id="SSF53383">
    <property type="entry name" value="PLP-dependent transferases"/>
    <property type="match status" value="1"/>
</dbReference>
<feature type="region of interest" description="Disordered" evidence="7">
    <location>
        <begin position="1"/>
        <end position="21"/>
    </location>
</feature>
<feature type="domain" description="Aminotransferase class I/classII large" evidence="8">
    <location>
        <begin position="64"/>
        <end position="403"/>
    </location>
</feature>
<dbReference type="EC" id="2.3.1.47" evidence="2"/>
<dbReference type="InterPro" id="IPR001917">
    <property type="entry name" value="Aminotrans_II_pyridoxalP_BS"/>
</dbReference>
<evidence type="ECO:0000313" key="9">
    <source>
        <dbReference type="EMBL" id="MST33146.1"/>
    </source>
</evidence>
<evidence type="ECO:0000259" key="8">
    <source>
        <dbReference type="Pfam" id="PF00155"/>
    </source>
</evidence>
<evidence type="ECO:0000256" key="6">
    <source>
        <dbReference type="RuleBase" id="RU003693"/>
    </source>
</evidence>
<dbReference type="Gene3D" id="3.40.640.10">
    <property type="entry name" value="Type I PLP-dependent aspartate aminotransferase-like (Major domain)"/>
    <property type="match status" value="1"/>
</dbReference>
<evidence type="ECO:0000256" key="4">
    <source>
        <dbReference type="ARBA" id="ARBA00022898"/>
    </source>
</evidence>
<dbReference type="InterPro" id="IPR015424">
    <property type="entry name" value="PyrdxlP-dep_Trfase"/>
</dbReference>
<dbReference type="InterPro" id="IPR050087">
    <property type="entry name" value="AON_synthase_class-II"/>
</dbReference>
<evidence type="ECO:0000256" key="2">
    <source>
        <dbReference type="ARBA" id="ARBA00013187"/>
    </source>
</evidence>
<organism evidence="9 10">
    <name type="scientific">Acidiferrimicrobium australe</name>
    <dbReference type="NCBI Taxonomy" id="2664430"/>
    <lineage>
        <taxon>Bacteria</taxon>
        <taxon>Bacillati</taxon>
        <taxon>Actinomycetota</taxon>
        <taxon>Acidimicrobiia</taxon>
        <taxon>Acidimicrobiales</taxon>
        <taxon>Acidimicrobiaceae</taxon>
        <taxon>Acidiferrimicrobium</taxon>
    </lineage>
</organism>